<feature type="region of interest" description="Disordered" evidence="4">
    <location>
        <begin position="591"/>
        <end position="645"/>
    </location>
</feature>
<dbReference type="Pfam" id="PF03630">
    <property type="entry name" value="Fumble"/>
    <property type="match status" value="2"/>
</dbReference>
<evidence type="ECO:0000313" key="5">
    <source>
        <dbReference type="EMBL" id="POY73625.1"/>
    </source>
</evidence>
<dbReference type="GO" id="GO:0004594">
    <property type="term" value="F:pantothenate kinase activity"/>
    <property type="evidence" value="ECO:0007669"/>
    <property type="project" value="TreeGrafter"/>
</dbReference>
<dbReference type="GO" id="GO:0005829">
    <property type="term" value="C:cytosol"/>
    <property type="evidence" value="ECO:0007669"/>
    <property type="project" value="TreeGrafter"/>
</dbReference>
<feature type="compositionally biased region" description="Polar residues" evidence="4">
    <location>
        <begin position="97"/>
        <end position="106"/>
    </location>
</feature>
<dbReference type="InterPro" id="IPR004567">
    <property type="entry name" value="Type_II_PanK"/>
</dbReference>
<dbReference type="OrthoDB" id="498611at2759"/>
<feature type="compositionally biased region" description="Low complexity" evidence="4">
    <location>
        <begin position="136"/>
        <end position="147"/>
    </location>
</feature>
<dbReference type="GO" id="GO:0015937">
    <property type="term" value="P:coenzyme A biosynthetic process"/>
    <property type="evidence" value="ECO:0007669"/>
    <property type="project" value="UniProtKB-KW"/>
</dbReference>
<keyword evidence="3" id="KW-0173">Coenzyme A biosynthesis</keyword>
<dbReference type="Proteomes" id="UP000237144">
    <property type="component" value="Unassembled WGS sequence"/>
</dbReference>
<reference evidence="5 6" key="1">
    <citation type="journal article" date="2018" name="Front. Microbiol.">
        <title>Prospects for Fungal Bioremediation of Acidic Radioactive Waste Sites: Characterization and Genome Sequence of Rhodotorula taiwanensis MD1149.</title>
        <authorList>
            <person name="Tkavc R."/>
            <person name="Matrosova V.Y."/>
            <person name="Grichenko O.E."/>
            <person name="Gostincar C."/>
            <person name="Volpe R.P."/>
            <person name="Klimenkova P."/>
            <person name="Gaidamakova E.K."/>
            <person name="Zhou C.E."/>
            <person name="Stewart B.J."/>
            <person name="Lyman M.G."/>
            <person name="Malfatti S.A."/>
            <person name="Rubinfeld B."/>
            <person name="Courtot M."/>
            <person name="Singh J."/>
            <person name="Dalgard C.L."/>
            <person name="Hamilton T."/>
            <person name="Frey K.G."/>
            <person name="Gunde-Cimerman N."/>
            <person name="Dugan L."/>
            <person name="Daly M.J."/>
        </authorList>
    </citation>
    <scope>NUCLEOTIDE SEQUENCE [LARGE SCALE GENOMIC DNA]</scope>
    <source>
        <strain evidence="5 6">MD1149</strain>
    </source>
</reference>
<keyword evidence="6" id="KW-1185">Reference proteome</keyword>
<dbReference type="GO" id="GO:0005524">
    <property type="term" value="F:ATP binding"/>
    <property type="evidence" value="ECO:0007669"/>
    <property type="project" value="UniProtKB-KW"/>
</dbReference>
<feature type="compositionally biased region" description="Low complexity" evidence="4">
    <location>
        <begin position="334"/>
        <end position="363"/>
    </location>
</feature>
<proteinExistence type="predicted"/>
<evidence type="ECO:0000256" key="1">
    <source>
        <dbReference type="ARBA" id="ARBA00022741"/>
    </source>
</evidence>
<dbReference type="STRING" id="741276.A0A2S5BA21"/>
<dbReference type="GO" id="GO:0005634">
    <property type="term" value="C:nucleus"/>
    <property type="evidence" value="ECO:0007669"/>
    <property type="project" value="TreeGrafter"/>
</dbReference>
<feature type="compositionally biased region" description="Low complexity" evidence="4">
    <location>
        <begin position="76"/>
        <end position="96"/>
    </location>
</feature>
<dbReference type="CDD" id="cd24123">
    <property type="entry name" value="ASKHA_NBD_PanK-II_Pank4"/>
    <property type="match status" value="1"/>
</dbReference>
<keyword evidence="2" id="KW-0067">ATP-binding</keyword>
<evidence type="ECO:0000256" key="2">
    <source>
        <dbReference type="ARBA" id="ARBA00022840"/>
    </source>
</evidence>
<keyword evidence="1" id="KW-0547">Nucleotide-binding</keyword>
<evidence type="ECO:0000256" key="4">
    <source>
        <dbReference type="SAM" id="MobiDB-lite"/>
    </source>
</evidence>
<evidence type="ECO:0000256" key="3">
    <source>
        <dbReference type="ARBA" id="ARBA00022993"/>
    </source>
</evidence>
<dbReference type="AlphaFoldDB" id="A0A2S5BA21"/>
<evidence type="ECO:0000313" key="6">
    <source>
        <dbReference type="Proteomes" id="UP000237144"/>
    </source>
</evidence>
<dbReference type="PANTHER" id="PTHR12280:SF20">
    <property type="entry name" value="4'-PHOSPHOPANTETHEINE PHOSPHATASE"/>
    <property type="match status" value="1"/>
</dbReference>
<dbReference type="SUPFAM" id="SSF53067">
    <property type="entry name" value="Actin-like ATPase domain"/>
    <property type="match status" value="2"/>
</dbReference>
<dbReference type="PANTHER" id="PTHR12280">
    <property type="entry name" value="PANTOTHENATE KINASE"/>
    <property type="match status" value="1"/>
</dbReference>
<evidence type="ECO:0008006" key="7">
    <source>
        <dbReference type="Google" id="ProtNLM"/>
    </source>
</evidence>
<dbReference type="NCBIfam" id="TIGR00555">
    <property type="entry name" value="panK_eukar"/>
    <property type="match status" value="1"/>
</dbReference>
<feature type="region of interest" description="Disordered" evidence="4">
    <location>
        <begin position="277"/>
        <end position="381"/>
    </location>
</feature>
<feature type="region of interest" description="Disordered" evidence="4">
    <location>
        <begin position="64"/>
        <end position="166"/>
    </location>
</feature>
<dbReference type="FunFam" id="3.30.420.40:FF:000115">
    <property type="entry name" value="Pantothenate kinase PanK"/>
    <property type="match status" value="1"/>
</dbReference>
<comment type="caution">
    <text evidence="5">The sequence shown here is derived from an EMBL/GenBank/DDBJ whole genome shotgun (WGS) entry which is preliminary data.</text>
</comment>
<feature type="compositionally biased region" description="Polar residues" evidence="4">
    <location>
        <begin position="322"/>
        <end position="332"/>
    </location>
</feature>
<name>A0A2S5BA21_9BASI</name>
<accession>A0A2S5BA21</accession>
<dbReference type="Gene3D" id="3.30.420.40">
    <property type="match status" value="1"/>
</dbReference>
<dbReference type="EMBL" id="PJQD01000035">
    <property type="protein sequence ID" value="POY73625.1"/>
    <property type="molecule type" value="Genomic_DNA"/>
</dbReference>
<feature type="compositionally biased region" description="Polar residues" evidence="4">
    <location>
        <begin position="277"/>
        <end position="287"/>
    </location>
</feature>
<protein>
    <recommendedName>
        <fullName evidence="7">Pantothenate kinase</fullName>
    </recommendedName>
</protein>
<feature type="region of interest" description="Disordered" evidence="4">
    <location>
        <begin position="483"/>
        <end position="503"/>
    </location>
</feature>
<dbReference type="InterPro" id="IPR043129">
    <property type="entry name" value="ATPase_NBD"/>
</dbReference>
<organism evidence="5 6">
    <name type="scientific">Rhodotorula taiwanensis</name>
    <dbReference type="NCBI Taxonomy" id="741276"/>
    <lineage>
        <taxon>Eukaryota</taxon>
        <taxon>Fungi</taxon>
        <taxon>Dikarya</taxon>
        <taxon>Basidiomycota</taxon>
        <taxon>Pucciniomycotina</taxon>
        <taxon>Microbotryomycetes</taxon>
        <taxon>Sporidiobolales</taxon>
        <taxon>Sporidiobolaceae</taxon>
        <taxon>Rhodotorula</taxon>
    </lineage>
</organism>
<dbReference type="Gene3D" id="3.30.420.510">
    <property type="match status" value="1"/>
</dbReference>
<sequence length="645" mass="68624">MEDSQLPSPAGTQLLVDVRGAEIVSSASEDPEVYLPHHEEMISHIAIDIGGSLAKVVYFTRTAPSSSRSHGANGFASPPSSADLSSDSATQSDLASPQPSTSNDPSQWEPRRTPSPPQHAKPNGFLGPKSLAQEQRPSSRTRPTSSRALQSHLRRRSSTSRIPSGGRLNFVKFETSDLSSLISYLESLISSSAQANRVPLDVMKRNVKIMATGGGAHKFYQDLHAALGIEVRREEEMECLVLGLSFVMEIPNEVFWYSDELIQAVSHPQQRALSAVTIPSTPGSSATPLPLLPSEFDDLMDAPAPPILRQPPATGGGKALGSITTSAKSTPGHSARSSVSSLAVPSASDGASAAAPPLVSPSAEDLPRPSPNPPQYSLKFDSSPTPAQFPCLLVNIGSGVSIVKIDDYGKFERISGTSLGGGTLWGLLSLLTGAKSFDDMLALADRGDNSSVDMLVGDIYGQDYQKIGLKSSTIASSFGKVFRRGEGHGDAPGPEEEEERRRSFKAEDISRSLLYAISNNIGQIAYMNAEKHNLDRIYFGGGFIRGHAATISTLSYAIRFWSKGTKRALFLRHEGYLGGIGAWLKNIGAGPSPTTANGETQTKRIPNGLTQAQAPEGEIGVEEEEDERRSRVDGVPGATPASVVV</sequence>
<feature type="compositionally biased region" description="Polar residues" evidence="4">
    <location>
        <begin position="592"/>
        <end position="613"/>
    </location>
</feature>
<gene>
    <name evidence="5" type="ORF">BMF94_3159</name>
</gene>